<proteinExistence type="predicted"/>
<reference evidence="1" key="1">
    <citation type="submission" date="2022-12" db="EMBL/GenBank/DDBJ databases">
        <title>Genome Sequence of Lasiodiplodia mahajangana.</title>
        <authorList>
            <person name="Buettner E."/>
        </authorList>
    </citation>
    <scope>NUCLEOTIDE SEQUENCE</scope>
    <source>
        <strain evidence="1">VT137</strain>
    </source>
</reference>
<comment type="caution">
    <text evidence="1">The sequence shown here is derived from an EMBL/GenBank/DDBJ whole genome shotgun (WGS) entry which is preliminary data.</text>
</comment>
<protein>
    <submittedName>
        <fullName evidence="1">Uncharacterized protein</fullName>
    </submittedName>
</protein>
<accession>A0ACC2K1A5</accession>
<gene>
    <name evidence="1" type="ORF">O1611_g271</name>
</gene>
<evidence type="ECO:0000313" key="1">
    <source>
        <dbReference type="EMBL" id="KAJ8133352.1"/>
    </source>
</evidence>
<keyword evidence="2" id="KW-1185">Reference proteome</keyword>
<organism evidence="1 2">
    <name type="scientific">Lasiodiplodia mahajangana</name>
    <dbReference type="NCBI Taxonomy" id="1108764"/>
    <lineage>
        <taxon>Eukaryota</taxon>
        <taxon>Fungi</taxon>
        <taxon>Dikarya</taxon>
        <taxon>Ascomycota</taxon>
        <taxon>Pezizomycotina</taxon>
        <taxon>Dothideomycetes</taxon>
        <taxon>Dothideomycetes incertae sedis</taxon>
        <taxon>Botryosphaeriales</taxon>
        <taxon>Botryosphaeriaceae</taxon>
        <taxon>Lasiodiplodia</taxon>
    </lineage>
</organism>
<dbReference type="EMBL" id="JAPUUL010000020">
    <property type="protein sequence ID" value="KAJ8133352.1"/>
    <property type="molecule type" value="Genomic_DNA"/>
</dbReference>
<sequence length="1984" mass="218916">MKTRIPGDVLLFNGQGTKEHFFDQDTVAELKNHLGDAGSSFELFLQQCLDAFYSECSDLNEKERMVLGCDPSKFYENPEALLFPPESIRSHPVAETISLYIRQILELVVYAAQSKVHPRIVEVTGVCTGLIPAVLAASTLSYESTEFLDSALHGFRLLFWIGLRSASACHDLNGDLAPHSTWVLSTFGWPIDELQTALTDFANDQNQDLKRAIQISAIFDNDIHSLSGPGQILADFKSTRIPSSIQCRSAHVHGFYHGSSRMNSAVAQVLSDVETKGIRFPTWDALHAPLRSPTTGDRMIKGSNSQSLLETILLSIFVEVCDWKRSRENLYEEAFNYLEHDRKARYRLLCVGPGTRSLLQAAPAHNQISVVGTIPEIVEDDTDDMIAIVGMSINYPGANSTEQLWDLLEKAKCTASKIPSSRFDTPAHLSDRYGNFLEDPFQFDSSFFNISPREAKSMDPQHRLLLQAAFEALEDSGYAPNSTPSFQKETFGVFVGVATNDYVDNLRRDIDVYYSPGTLRGFLSGRISYAFDFLGPSIVVDTACSSSLVALYQACQALRSGECTAALAGGVNTITSPDMYNGLARAHFLSPTGQCKPFDAAADGYCRAEGCGLVVVKKLSDAIQENDNIYGVIRGIGVNQCGTAKSITHPDYRTQAALFSRLLSSSRTDPDTISVVEAHGTGTQAGDFAEILSLGNTFGPRSESNPLHVSSIKGNIGHAEAASGMAGVAKLLTMMKRGQIPPQASFKSLNPRLADHIHNMVVPTQLTEWTRSKNHSPRRAMLCNFGAAGSNSALILEEYVPRMKATLGIKAPTPSRSYHVLNLSAKSEKALHLLKERFISYIEAHPDININDLCYTTNARRQAHDGFRLSATGANSTELINSLMKSTVCQPEAVKKSTRKSIFVFSGQGHARRGMGAELLSTVPEFRNIVDKCDKILSENGFPTVAPFLSNSLAPNSEEQAQDEIVVAQCALFVLEFALAQVWIQWGLSPDVVVGHSIGEYAAMAIAGVLDMQDTLLLIARRAQLIAMKCVPGISGMVTCKATIERIQPLLGNNDPRFSALNIACLNSQDDIVVSGPIEPLNIFIENCKASGIKAKQLDVPYGFHSSCMDPILADFESLASNVRVSEAEVIVGSSLRGRLLKPNEILEPNYFVQHTRESVNFCHVIEDIEKAFPDGDLDFIEIGPSPSTKPMIQRIVKTRPYTFLPSLKPKETPWETLSQTMNSLFLRGQPVKWKQVYDGSSAKFLTSLPKYPLNTSRYYVRFEEQLVKEADPGGQPAKPSFEFLGSAEPQLSKDLINFETNIEPLAPYIKAHTVAGVPLCPASVLVEVVMEALSISQGVTSNSVHLLTDMIFESPLVYSEDVGNEKSLQTELDTKFSNKIQFSLSSDDQLHCSGLIARKSLGEVADIFIRKSASVKRQRRTLYQDPEAAFDSLSSKTIYQVIFPRVVAYDKPFLTLKQLSVSDSGLEAYGTMQLDSTLLRNRFVCHPAFIDTLLHAPGFVANMYVPADVACICTSIEHAYLPPAQQLKEGEMTIYCSLTDVGHSVIADAYIIDSEERVVGFIEGSCFKKIPLKSFNNYLSRTLQTSTRKSTLQISTPMLTRKSSPDIKDVTLPPTPPSYIEGFSPMKSLFLDTCGIEIEPGMMDLTLGTLGVDSLLSIELSNELRERFGFLIDDNISDLTFNRLQESFTDNMRTSNDVPESPVAPASTTIPTPKSVTLISPAEDYGLRKTIQRQSHGPQKCNTFLFHDGSGLCNFYSRMSDMNRNITAIFSPDSSARIESLEDLASLYIKRTKLSEEQEVVVGGWSFGGVLAFEAARQLQSLGRTVKGLILIDSPSPVNHQALPQEIVSHIINSKTASKTTYVTESSRQAREKIEQKFQYHATLLENYHPKPKADNFPCVMLKCSLSMDTEKLCNVSYPWVSDDDFRERSVWQWEQLIGRTIPVLDVACNHFEVFDADHVGDVSQKVMLACEMLDTFDIQDNS</sequence>
<dbReference type="Proteomes" id="UP001153332">
    <property type="component" value="Unassembled WGS sequence"/>
</dbReference>
<evidence type="ECO:0000313" key="2">
    <source>
        <dbReference type="Proteomes" id="UP001153332"/>
    </source>
</evidence>
<name>A0ACC2K1A5_9PEZI</name>